<dbReference type="AlphaFoldDB" id="A0AAW2JFZ0"/>
<accession>A0AAW2JFZ0</accession>
<sequence length="53" mass="6106">MAAKLLNTAPSKRAPQTLYEIWHGKPTSYKYLSVWGSPCIHQEATEKQTRFKI</sequence>
<gene>
    <name evidence="1" type="ORF">Sradi_6936700</name>
</gene>
<organism evidence="1">
    <name type="scientific">Sesamum radiatum</name>
    <name type="common">Black benniseed</name>
    <dbReference type="NCBI Taxonomy" id="300843"/>
    <lineage>
        <taxon>Eukaryota</taxon>
        <taxon>Viridiplantae</taxon>
        <taxon>Streptophyta</taxon>
        <taxon>Embryophyta</taxon>
        <taxon>Tracheophyta</taxon>
        <taxon>Spermatophyta</taxon>
        <taxon>Magnoliopsida</taxon>
        <taxon>eudicotyledons</taxon>
        <taxon>Gunneridae</taxon>
        <taxon>Pentapetalae</taxon>
        <taxon>asterids</taxon>
        <taxon>lamiids</taxon>
        <taxon>Lamiales</taxon>
        <taxon>Pedaliaceae</taxon>
        <taxon>Sesamum</taxon>
    </lineage>
</organism>
<reference evidence="1" key="1">
    <citation type="submission" date="2020-06" db="EMBL/GenBank/DDBJ databases">
        <authorList>
            <person name="Li T."/>
            <person name="Hu X."/>
            <person name="Zhang T."/>
            <person name="Song X."/>
            <person name="Zhang H."/>
            <person name="Dai N."/>
            <person name="Sheng W."/>
            <person name="Hou X."/>
            <person name="Wei L."/>
        </authorList>
    </citation>
    <scope>NUCLEOTIDE SEQUENCE</scope>
    <source>
        <strain evidence="1">G02</strain>
        <tissue evidence="1">Leaf</tissue>
    </source>
</reference>
<reference evidence="1" key="2">
    <citation type="journal article" date="2024" name="Plant">
        <title>Genomic evolution and insights into agronomic trait innovations of Sesamum species.</title>
        <authorList>
            <person name="Miao H."/>
            <person name="Wang L."/>
            <person name="Qu L."/>
            <person name="Liu H."/>
            <person name="Sun Y."/>
            <person name="Le M."/>
            <person name="Wang Q."/>
            <person name="Wei S."/>
            <person name="Zheng Y."/>
            <person name="Lin W."/>
            <person name="Duan Y."/>
            <person name="Cao H."/>
            <person name="Xiong S."/>
            <person name="Wang X."/>
            <person name="Wei L."/>
            <person name="Li C."/>
            <person name="Ma Q."/>
            <person name="Ju M."/>
            <person name="Zhao R."/>
            <person name="Li G."/>
            <person name="Mu C."/>
            <person name="Tian Q."/>
            <person name="Mei H."/>
            <person name="Zhang T."/>
            <person name="Gao T."/>
            <person name="Zhang H."/>
        </authorList>
    </citation>
    <scope>NUCLEOTIDE SEQUENCE</scope>
    <source>
        <strain evidence="1">G02</strain>
    </source>
</reference>
<dbReference type="EMBL" id="JACGWJ010000307">
    <property type="protein sequence ID" value="KAL0293459.1"/>
    <property type="molecule type" value="Genomic_DNA"/>
</dbReference>
<protein>
    <submittedName>
        <fullName evidence="1">Uncharacterized protein</fullName>
    </submittedName>
</protein>
<evidence type="ECO:0000313" key="1">
    <source>
        <dbReference type="EMBL" id="KAL0293459.1"/>
    </source>
</evidence>
<name>A0AAW2JFZ0_SESRA</name>
<proteinExistence type="predicted"/>
<comment type="caution">
    <text evidence="1">The sequence shown here is derived from an EMBL/GenBank/DDBJ whole genome shotgun (WGS) entry which is preliminary data.</text>
</comment>